<dbReference type="SUPFAM" id="SSF53448">
    <property type="entry name" value="Nucleotide-diphospho-sugar transferases"/>
    <property type="match status" value="1"/>
</dbReference>
<feature type="domain" description="Glycosyltransferase 2-like" evidence="2">
    <location>
        <begin position="5"/>
        <end position="113"/>
    </location>
</feature>
<gene>
    <name evidence="3" type="ORF">W908_07015</name>
</gene>
<evidence type="ECO:0000256" key="1">
    <source>
        <dbReference type="SAM" id="Phobius"/>
    </source>
</evidence>
<feature type="transmembrane region" description="Helical" evidence="1">
    <location>
        <begin position="290"/>
        <end position="310"/>
    </location>
</feature>
<accession>A0A0M4L5Q0</accession>
<name>A0A0M4L5Q0_9GAMM</name>
<dbReference type="Pfam" id="PF00535">
    <property type="entry name" value="Glycos_transf_2"/>
    <property type="match status" value="1"/>
</dbReference>
<keyword evidence="4" id="KW-1185">Reference proteome</keyword>
<dbReference type="KEGG" id="tsn:W908_07015"/>
<dbReference type="InterPro" id="IPR001173">
    <property type="entry name" value="Glyco_trans_2-like"/>
</dbReference>
<dbReference type="Proteomes" id="UP000068905">
    <property type="component" value="Chromosome"/>
</dbReference>
<dbReference type="AlphaFoldDB" id="A0A0M4L5Q0"/>
<keyword evidence="1" id="KW-1133">Transmembrane helix</keyword>
<protein>
    <recommendedName>
        <fullName evidence="2">Glycosyltransferase 2-like domain-containing protein</fullName>
    </recommendedName>
</protein>
<keyword evidence="1" id="KW-0472">Membrane</keyword>
<organism evidence="3 4">
    <name type="scientific">Candidatus Pseudothioglobus singularis PS1</name>
    <dbReference type="NCBI Taxonomy" id="1125411"/>
    <lineage>
        <taxon>Bacteria</taxon>
        <taxon>Pseudomonadati</taxon>
        <taxon>Pseudomonadota</taxon>
        <taxon>Gammaproteobacteria</taxon>
        <taxon>Candidatus Pseudothioglobaceae</taxon>
        <taxon>Candidatus Pseudothioglobus</taxon>
    </lineage>
</organism>
<dbReference type="OrthoDB" id="9802649at2"/>
<dbReference type="InterPro" id="IPR029044">
    <property type="entry name" value="Nucleotide-diphossugar_trans"/>
</dbReference>
<evidence type="ECO:0000259" key="2">
    <source>
        <dbReference type="Pfam" id="PF00535"/>
    </source>
</evidence>
<reference evidence="3 4" key="1">
    <citation type="journal article" date="2015" name="Genome Announc.">
        <title>Genome Sequence of 'Candidatus Thioglobus singularis' Strain PS1, a Mixotroph from the SUP05 Clade of Marine Gammaproteobacteria.</title>
        <authorList>
            <person name="Marshall K.T."/>
            <person name="Morris R.M."/>
        </authorList>
    </citation>
    <scope>NUCLEOTIDE SEQUENCE [LARGE SCALE GENOMIC DNA]</scope>
    <source>
        <strain evidence="3 4">PS1</strain>
    </source>
</reference>
<proteinExistence type="predicted"/>
<dbReference type="EMBL" id="CP006911">
    <property type="protein sequence ID" value="ALE02770.1"/>
    <property type="molecule type" value="Genomic_DNA"/>
</dbReference>
<dbReference type="STRING" id="1125411.W908_07015"/>
<keyword evidence="1" id="KW-0812">Transmembrane</keyword>
<evidence type="ECO:0000313" key="3">
    <source>
        <dbReference type="EMBL" id="ALE02770.1"/>
    </source>
</evidence>
<dbReference type="Gene3D" id="3.90.550.10">
    <property type="entry name" value="Spore Coat Polysaccharide Biosynthesis Protein SpsA, Chain A"/>
    <property type="match status" value="1"/>
</dbReference>
<evidence type="ECO:0000313" key="4">
    <source>
        <dbReference type="Proteomes" id="UP000068905"/>
    </source>
</evidence>
<dbReference type="RefSeq" id="WP_053820503.1">
    <property type="nucleotide sequence ID" value="NZ_CP006911.1"/>
</dbReference>
<sequence length="326" mass="38078">MSSISIAIPTYNNAEFLDYLLETNTPLFEKYKIRVFISDNDSTDNTNEIINKWKVKYSLITSRKVPRHVNFTKNTELALNLATTDFVWLMGDRYFIPEKTIKYVLESIKLNPETDLYVLNLEDMVKNIPSADYTNSELLLTDLGPLMTCVSSLLIRKEVLKELDFKKFDSSGFAHFCSIFEYLTDKDFHVLWNPEYSVYAINPKGVIRKNWSHDFRALEFGSRQWINSVFSLPPNYSFNSKLKCIKNFGILSKLFTLRGIALMRFRGILTYTSYKKYSKEIGIIVKYPKFIVMLMSIFPRFILIILFYLLTKLPKKTTSLIGFRSN</sequence>